<organism evidence="2 4">
    <name type="scientific">Perkinsus olseni</name>
    <name type="common">Perkinsus atlanticus</name>
    <dbReference type="NCBI Taxonomy" id="32597"/>
    <lineage>
        <taxon>Eukaryota</taxon>
        <taxon>Sar</taxon>
        <taxon>Alveolata</taxon>
        <taxon>Perkinsozoa</taxon>
        <taxon>Perkinsea</taxon>
        <taxon>Perkinsida</taxon>
        <taxon>Perkinsidae</taxon>
        <taxon>Perkinsus</taxon>
    </lineage>
</organism>
<evidence type="ECO:0000313" key="4">
    <source>
        <dbReference type="Proteomes" id="UP000572268"/>
    </source>
</evidence>
<gene>
    <name evidence="2" type="ORF">FOL46_000992</name>
    <name evidence="1" type="ORF">FOZ61_001049</name>
</gene>
<dbReference type="EMBL" id="JABANN010000126">
    <property type="protein sequence ID" value="KAF4670135.1"/>
    <property type="molecule type" value="Genomic_DNA"/>
</dbReference>
<accession>A0A7J6MF07</accession>
<dbReference type="AlphaFoldDB" id="A0A7J6MF07"/>
<evidence type="ECO:0000313" key="2">
    <source>
        <dbReference type="EMBL" id="KAF4670135.1"/>
    </source>
</evidence>
<sequence>MLIYYIYFCTPVALVVARTSTPVFDVLSIHAFCAEAKEVDDAEWVLRFAYSLESDQTVHKEGPLIAMKRVDCEAGDESESLVPESMPKTTEGVLLGSVSLHVRCPKQDIAVEFGFDEDPTPLVLSPLGILKVNLTFTIIKWERAKNGGKRLRRQTEETNTGFVPLTESWRAFRLNTASLSKDDRKAAEDSINRSATF</sequence>
<protein>
    <submittedName>
        <fullName evidence="2">Uncharacterized protein</fullName>
    </submittedName>
</protein>
<reference evidence="3 4" key="1">
    <citation type="submission" date="2020-04" db="EMBL/GenBank/DDBJ databases">
        <title>Perkinsus olseni comparative genomics.</title>
        <authorList>
            <person name="Bogema D.R."/>
        </authorList>
    </citation>
    <scope>NUCLEOTIDE SEQUENCE [LARGE SCALE GENOMIC DNA]</scope>
    <source>
        <strain evidence="1">ATCC PRA-179</strain>
        <strain evidence="2">ATCC PRA-31</strain>
    </source>
</reference>
<evidence type="ECO:0000313" key="3">
    <source>
        <dbReference type="Proteomes" id="UP000570595"/>
    </source>
</evidence>
<dbReference type="Proteomes" id="UP000572268">
    <property type="component" value="Unassembled WGS sequence"/>
</dbReference>
<proteinExistence type="predicted"/>
<name>A0A7J6MF07_PEROL</name>
<dbReference type="Proteomes" id="UP000570595">
    <property type="component" value="Unassembled WGS sequence"/>
</dbReference>
<evidence type="ECO:0000313" key="1">
    <source>
        <dbReference type="EMBL" id="KAF4664176.1"/>
    </source>
</evidence>
<dbReference type="EMBL" id="JABAHT010000123">
    <property type="protein sequence ID" value="KAF4664176.1"/>
    <property type="molecule type" value="Genomic_DNA"/>
</dbReference>
<comment type="caution">
    <text evidence="2">The sequence shown here is derived from an EMBL/GenBank/DDBJ whole genome shotgun (WGS) entry which is preliminary data.</text>
</comment>